<dbReference type="GeneID" id="47722281"/>
<accession>A0A2H1E720</accession>
<keyword evidence="2" id="KW-1185">Reference proteome</keyword>
<proteinExistence type="predicted"/>
<organism evidence="1 2">
    <name type="scientific">Tenacibaculum maritimum NCIMB 2154</name>
    <dbReference type="NCBI Taxonomy" id="1349785"/>
    <lineage>
        <taxon>Bacteria</taxon>
        <taxon>Pseudomonadati</taxon>
        <taxon>Bacteroidota</taxon>
        <taxon>Flavobacteriia</taxon>
        <taxon>Flavobacteriales</taxon>
        <taxon>Flavobacteriaceae</taxon>
        <taxon>Tenacibaculum</taxon>
    </lineage>
</organism>
<sequence length="77" mass="9058">MEAVSAFLQTYDTDYNLMAISNKTLAKLLAGKCKTFEELANYNFNPKKPIIRVLYKKVRNENRDQFIYIIETIFTNE</sequence>
<protein>
    <submittedName>
        <fullName evidence="1">Uncharacterized protein</fullName>
    </submittedName>
</protein>
<dbReference type="Proteomes" id="UP000231564">
    <property type="component" value="Chromosome MARIT"/>
</dbReference>
<dbReference type="KEGG" id="tmar:MARIT_0699"/>
<gene>
    <name evidence="1" type="ORF">MARIT_0699</name>
</gene>
<reference evidence="1 2" key="1">
    <citation type="submission" date="2016-11" db="EMBL/GenBank/DDBJ databases">
        <authorList>
            <person name="Jaros S."/>
            <person name="Januszkiewicz K."/>
            <person name="Wedrychowicz H."/>
        </authorList>
    </citation>
    <scope>NUCLEOTIDE SEQUENCE [LARGE SCALE GENOMIC DNA]</scope>
    <source>
        <strain evidence="1">NCIMB 2154T</strain>
    </source>
</reference>
<dbReference type="RefSeq" id="WP_100210761.1">
    <property type="nucleotide sequence ID" value="NZ_CP138495.1"/>
</dbReference>
<name>A0A2H1E720_9FLAO</name>
<evidence type="ECO:0000313" key="2">
    <source>
        <dbReference type="Proteomes" id="UP000231564"/>
    </source>
</evidence>
<evidence type="ECO:0000313" key="1">
    <source>
        <dbReference type="EMBL" id="SFZ80592.1"/>
    </source>
</evidence>
<dbReference type="AlphaFoldDB" id="A0A2H1E720"/>
<dbReference type="EMBL" id="LT634361">
    <property type="protein sequence ID" value="SFZ80592.1"/>
    <property type="molecule type" value="Genomic_DNA"/>
</dbReference>